<sequence length="294" mass="34385">MTKSRKVTFFFGVFVAYLMQLAFSSVVFVGDYNKDFMVLWGSNHINTSADGHERSLVLDKESGAGFASNDMFLFGEFDMQIKLVPGRSAGTVVAFYLRSNEPNHDEIDFEFLGNVAGKPYILQTNVFADGFDNREERIHLWFDPTKEFHTYSIHWNLHQIVFMVDWVPIRVYRNHADKGVAFPRSQPMALEVTLWNGESWATNGGRDKIDWSKGPFVTSFGNYKIDGCVWRGNARFCRSDSDANWWNKDRFSTLTMPQRRLFKWVKKYYSIYDYCNDYERFHNNLPEECSIPKY</sequence>
<dbReference type="InterPro" id="IPR016455">
    <property type="entry name" value="XTH"/>
</dbReference>
<dbReference type="Gene3D" id="2.60.120.200">
    <property type="match status" value="1"/>
</dbReference>
<feature type="domain" description="GH16" evidence="8">
    <location>
        <begin position="17"/>
        <end position="220"/>
    </location>
</feature>
<keyword evidence="10" id="KW-1185">Reference proteome</keyword>
<keyword evidence="1 7" id="KW-0808">Transferase</keyword>
<keyword evidence="7" id="KW-0964">Secreted</keyword>
<evidence type="ECO:0000256" key="6">
    <source>
        <dbReference type="PIRSR" id="PIRSR005604-1"/>
    </source>
</evidence>
<organism evidence="9 10">
    <name type="scientific">Kingdonia uniflora</name>
    <dbReference type="NCBI Taxonomy" id="39325"/>
    <lineage>
        <taxon>Eukaryota</taxon>
        <taxon>Viridiplantae</taxon>
        <taxon>Streptophyta</taxon>
        <taxon>Embryophyta</taxon>
        <taxon>Tracheophyta</taxon>
        <taxon>Spermatophyta</taxon>
        <taxon>Magnoliopsida</taxon>
        <taxon>Ranunculales</taxon>
        <taxon>Circaeasteraceae</taxon>
        <taxon>Kingdonia</taxon>
    </lineage>
</organism>
<name>A0A7J7MSP4_9MAGN</name>
<comment type="caution">
    <text evidence="9">The sequence shown here is derived from an EMBL/GenBank/DDBJ whole genome shotgun (WGS) entry which is preliminary data.</text>
</comment>
<dbReference type="OrthoDB" id="4781at2759"/>
<dbReference type="Proteomes" id="UP000541444">
    <property type="component" value="Unassembled WGS sequence"/>
</dbReference>
<dbReference type="SUPFAM" id="SSF49899">
    <property type="entry name" value="Concanavalin A-like lectins/glucanases"/>
    <property type="match status" value="1"/>
</dbReference>
<gene>
    <name evidence="9" type="ORF">GIB67_015275</name>
</gene>
<dbReference type="InterPro" id="IPR010713">
    <property type="entry name" value="XET_C"/>
</dbReference>
<evidence type="ECO:0000259" key="8">
    <source>
        <dbReference type="PROSITE" id="PS51762"/>
    </source>
</evidence>
<evidence type="ECO:0000313" key="10">
    <source>
        <dbReference type="Proteomes" id="UP000541444"/>
    </source>
</evidence>
<evidence type="ECO:0000256" key="3">
    <source>
        <dbReference type="ARBA" id="ARBA00023157"/>
    </source>
</evidence>
<dbReference type="GO" id="GO:0016762">
    <property type="term" value="F:xyloglucan:xyloglucosyl transferase activity"/>
    <property type="evidence" value="ECO:0007669"/>
    <property type="project" value="UniProtKB-EC"/>
</dbReference>
<dbReference type="PIRSF" id="PIRSF005604">
    <property type="entry name" value="XET"/>
    <property type="match status" value="1"/>
</dbReference>
<keyword evidence="3" id="KW-1015">Disulfide bond</keyword>
<reference evidence="9 10" key="1">
    <citation type="journal article" date="2020" name="IScience">
        <title>Genome Sequencing of the Endangered Kingdonia uniflora (Circaeasteraceae, Ranunculales) Reveals Potential Mechanisms of Evolutionary Specialization.</title>
        <authorList>
            <person name="Sun Y."/>
            <person name="Deng T."/>
            <person name="Zhang A."/>
            <person name="Moore M.J."/>
            <person name="Landis J.B."/>
            <person name="Lin N."/>
            <person name="Zhang H."/>
            <person name="Zhang X."/>
            <person name="Huang J."/>
            <person name="Zhang X."/>
            <person name="Sun H."/>
            <person name="Wang H."/>
        </authorList>
    </citation>
    <scope>NUCLEOTIDE SEQUENCE [LARGE SCALE GENOMIC DNA]</scope>
    <source>
        <strain evidence="9">TB1705</strain>
        <tissue evidence="9">Leaf</tissue>
    </source>
</reference>
<dbReference type="Pfam" id="PF00722">
    <property type="entry name" value="Glyco_hydro_16"/>
    <property type="match status" value="1"/>
</dbReference>
<dbReference type="EC" id="2.4.1.207" evidence="7"/>
<dbReference type="InterPro" id="IPR044791">
    <property type="entry name" value="Beta-glucanase/XTH"/>
</dbReference>
<dbReference type="Pfam" id="PF06955">
    <property type="entry name" value="XET_C"/>
    <property type="match status" value="1"/>
</dbReference>
<dbReference type="CDD" id="cd02176">
    <property type="entry name" value="GH16_XET"/>
    <property type="match status" value="1"/>
</dbReference>
<dbReference type="EMBL" id="JACGCM010001245">
    <property type="protein sequence ID" value="KAF6157959.1"/>
    <property type="molecule type" value="Genomic_DNA"/>
</dbReference>
<dbReference type="PROSITE" id="PS01034">
    <property type="entry name" value="GH16_1"/>
    <property type="match status" value="1"/>
</dbReference>
<proteinExistence type="inferred from homology"/>
<dbReference type="InterPro" id="IPR013320">
    <property type="entry name" value="ConA-like_dom_sf"/>
</dbReference>
<evidence type="ECO:0000256" key="5">
    <source>
        <dbReference type="ARBA" id="ARBA00023295"/>
    </source>
</evidence>
<dbReference type="AlphaFoldDB" id="A0A7J7MSP4"/>
<dbReference type="PANTHER" id="PTHR31062">
    <property type="entry name" value="XYLOGLUCAN ENDOTRANSGLUCOSYLASE/HYDROLASE PROTEIN 8-RELATED"/>
    <property type="match status" value="1"/>
</dbReference>
<dbReference type="GO" id="GO:0071555">
    <property type="term" value="P:cell wall organization"/>
    <property type="evidence" value="ECO:0007669"/>
    <property type="project" value="UniProtKB-KW"/>
</dbReference>
<comment type="subcellular location">
    <subcellularLocation>
        <location evidence="7">Secreted</location>
        <location evidence="7">Cell wall</location>
    </subcellularLocation>
    <subcellularLocation>
        <location evidence="7">Secreted</location>
        <location evidence="7">Extracellular space</location>
        <location evidence="7">Apoplast</location>
    </subcellularLocation>
</comment>
<dbReference type="GO" id="GO:0048046">
    <property type="term" value="C:apoplast"/>
    <property type="evidence" value="ECO:0007669"/>
    <property type="project" value="UniProtKB-SubCell"/>
</dbReference>
<comment type="similarity">
    <text evidence="7">Belongs to the glycosyl hydrolase 16 family.</text>
</comment>
<keyword evidence="5 7" id="KW-0326">Glycosidase</keyword>
<feature type="active site" description="Nucleophile" evidence="6">
    <location>
        <position position="106"/>
    </location>
</feature>
<keyword evidence="2 7" id="KW-0378">Hydrolase</keyword>
<keyword evidence="7" id="KW-0961">Cell wall biogenesis/degradation</keyword>
<keyword evidence="7" id="KW-0134">Cell wall</keyword>
<comment type="PTM">
    <text evidence="7">Contains at least one intrachain disulfide bond essential for its enzymatic activity.</text>
</comment>
<dbReference type="PROSITE" id="PS51762">
    <property type="entry name" value="GH16_2"/>
    <property type="match status" value="1"/>
</dbReference>
<comment type="function">
    <text evidence="7">Catalyzes xyloglucan endohydrolysis (XEH) and/or endotransglycosylation (XET). Cleaves and religates xyloglucan polymers, an essential constituent of the primary cell wall, and thereby participates in cell wall construction of growing tissues.</text>
</comment>
<evidence type="ECO:0000256" key="2">
    <source>
        <dbReference type="ARBA" id="ARBA00022801"/>
    </source>
</evidence>
<dbReference type="GO" id="GO:0010411">
    <property type="term" value="P:xyloglucan metabolic process"/>
    <property type="evidence" value="ECO:0007669"/>
    <property type="project" value="InterPro"/>
</dbReference>
<dbReference type="InterPro" id="IPR000757">
    <property type="entry name" value="Beta-glucanase-like"/>
</dbReference>
<evidence type="ECO:0000256" key="4">
    <source>
        <dbReference type="ARBA" id="ARBA00023180"/>
    </source>
</evidence>
<keyword evidence="4" id="KW-0325">Glycoprotein</keyword>
<dbReference type="GO" id="GO:0042546">
    <property type="term" value="P:cell wall biogenesis"/>
    <property type="evidence" value="ECO:0007669"/>
    <property type="project" value="InterPro"/>
</dbReference>
<accession>A0A7J7MSP4</accession>
<feature type="active site" description="Proton donor" evidence="6">
    <location>
        <position position="110"/>
    </location>
</feature>
<dbReference type="InterPro" id="IPR008263">
    <property type="entry name" value="GH16_AS"/>
</dbReference>
<dbReference type="GO" id="GO:0004553">
    <property type="term" value="F:hydrolase activity, hydrolyzing O-glycosyl compounds"/>
    <property type="evidence" value="ECO:0007669"/>
    <property type="project" value="InterPro"/>
</dbReference>
<evidence type="ECO:0000313" key="9">
    <source>
        <dbReference type="EMBL" id="KAF6157959.1"/>
    </source>
</evidence>
<dbReference type="FunFam" id="2.60.120.200:FF:000025">
    <property type="entry name" value="Xyloglucan endotransglucosylase/hydrolase"/>
    <property type="match status" value="1"/>
</dbReference>
<keyword evidence="7" id="KW-0052">Apoplast</keyword>
<evidence type="ECO:0000256" key="7">
    <source>
        <dbReference type="RuleBase" id="RU361120"/>
    </source>
</evidence>
<evidence type="ECO:0000256" key="1">
    <source>
        <dbReference type="ARBA" id="ARBA00022679"/>
    </source>
</evidence>
<protein>
    <recommendedName>
        <fullName evidence="7">Xyloglucan endotransglucosylase/hydrolase</fullName>
        <ecNumber evidence="7">2.4.1.207</ecNumber>
    </recommendedName>
</protein>